<dbReference type="EMBL" id="VOIH02000002">
    <property type="protein sequence ID" value="KAF3453622.1"/>
    <property type="molecule type" value="Genomic_DNA"/>
</dbReference>
<dbReference type="Proteomes" id="UP000796880">
    <property type="component" value="Unassembled WGS sequence"/>
</dbReference>
<sequence length="143" mass="16076">MKMDSSYGAKWFVLLMAASLLAVCQAETIVVGGSEGWRFGFNYTDWAIQNSPFYINDKLVFKYDPPSNSTSAYNIYLLPYLLSFTECDLSNAELLANSTQGGGKGFEVVLDQWRPYYFASGGDDGYHCKDGLMKFFAVPWPHE</sequence>
<evidence type="ECO:0000313" key="3">
    <source>
        <dbReference type="EMBL" id="KAF3453622.1"/>
    </source>
</evidence>
<evidence type="ECO:0000313" key="4">
    <source>
        <dbReference type="Proteomes" id="UP000796880"/>
    </source>
</evidence>
<feature type="domain" description="Phytocyanin" evidence="2">
    <location>
        <begin position="27"/>
        <end position="141"/>
    </location>
</feature>
<keyword evidence="4" id="KW-1185">Reference proteome</keyword>
<dbReference type="InterPro" id="IPR003245">
    <property type="entry name" value="Phytocyanin_dom"/>
</dbReference>
<dbReference type="SUPFAM" id="SSF49503">
    <property type="entry name" value="Cupredoxins"/>
    <property type="match status" value="1"/>
</dbReference>
<reference evidence="3" key="1">
    <citation type="submission" date="2020-03" db="EMBL/GenBank/DDBJ databases">
        <title>A high-quality chromosome-level genome assembly of a woody plant with both climbing and erect habits, Rhamnella rubrinervis.</title>
        <authorList>
            <person name="Lu Z."/>
            <person name="Yang Y."/>
            <person name="Zhu X."/>
            <person name="Sun Y."/>
        </authorList>
    </citation>
    <scope>NUCLEOTIDE SEQUENCE</scope>
    <source>
        <strain evidence="3">BYM</strain>
        <tissue evidence="3">Leaf</tissue>
    </source>
</reference>
<feature type="chain" id="PRO_5035482252" description="Phytocyanin domain-containing protein" evidence="1">
    <location>
        <begin position="27"/>
        <end position="143"/>
    </location>
</feature>
<evidence type="ECO:0000259" key="2">
    <source>
        <dbReference type="PROSITE" id="PS51485"/>
    </source>
</evidence>
<gene>
    <name evidence="3" type="ORF">FNV43_RR04063</name>
</gene>
<accession>A0A8K0MPF7</accession>
<keyword evidence="1" id="KW-0732">Signal</keyword>
<comment type="caution">
    <text evidence="3">The sequence shown here is derived from an EMBL/GenBank/DDBJ whole genome shotgun (WGS) entry which is preliminary data.</text>
</comment>
<dbReference type="PANTHER" id="PTHR34052:SF2">
    <property type="entry name" value="PLASTOCYANIN-LIKE DOMAIN PROTEIN"/>
    <property type="match status" value="1"/>
</dbReference>
<feature type="signal peptide" evidence="1">
    <location>
        <begin position="1"/>
        <end position="26"/>
    </location>
</feature>
<dbReference type="PANTHER" id="PTHR34052">
    <property type="entry name" value="GLYCINE-RICH PROTEIN-LIKE"/>
    <property type="match status" value="1"/>
</dbReference>
<proteinExistence type="predicted"/>
<name>A0A8K0MPF7_9ROSA</name>
<dbReference type="Pfam" id="PF02298">
    <property type="entry name" value="Cu_bind_like"/>
    <property type="match status" value="1"/>
</dbReference>
<organism evidence="3 4">
    <name type="scientific">Rhamnella rubrinervis</name>
    <dbReference type="NCBI Taxonomy" id="2594499"/>
    <lineage>
        <taxon>Eukaryota</taxon>
        <taxon>Viridiplantae</taxon>
        <taxon>Streptophyta</taxon>
        <taxon>Embryophyta</taxon>
        <taxon>Tracheophyta</taxon>
        <taxon>Spermatophyta</taxon>
        <taxon>Magnoliopsida</taxon>
        <taxon>eudicotyledons</taxon>
        <taxon>Gunneridae</taxon>
        <taxon>Pentapetalae</taxon>
        <taxon>rosids</taxon>
        <taxon>fabids</taxon>
        <taxon>Rosales</taxon>
        <taxon>Rhamnaceae</taxon>
        <taxon>rhamnoid group</taxon>
        <taxon>Rhamneae</taxon>
        <taxon>Rhamnella</taxon>
    </lineage>
</organism>
<dbReference type="OrthoDB" id="1839683at2759"/>
<dbReference type="InterPro" id="IPR008972">
    <property type="entry name" value="Cupredoxin"/>
</dbReference>
<dbReference type="Gene3D" id="2.60.40.420">
    <property type="entry name" value="Cupredoxins - blue copper proteins"/>
    <property type="match status" value="1"/>
</dbReference>
<dbReference type="AlphaFoldDB" id="A0A8K0MPF7"/>
<dbReference type="PROSITE" id="PS51485">
    <property type="entry name" value="PHYTOCYANIN"/>
    <property type="match status" value="1"/>
</dbReference>
<protein>
    <recommendedName>
        <fullName evidence="2">Phytocyanin domain-containing protein</fullName>
    </recommendedName>
</protein>
<dbReference type="GO" id="GO:0009055">
    <property type="term" value="F:electron transfer activity"/>
    <property type="evidence" value="ECO:0007669"/>
    <property type="project" value="InterPro"/>
</dbReference>
<evidence type="ECO:0000256" key="1">
    <source>
        <dbReference type="SAM" id="SignalP"/>
    </source>
</evidence>